<evidence type="ECO:0000313" key="6">
    <source>
        <dbReference type="Proteomes" id="UP000887574"/>
    </source>
</evidence>
<keyword evidence="3" id="KW-0347">Helicase</keyword>
<dbReference type="PANTHER" id="PTHR47959">
    <property type="entry name" value="ATP-DEPENDENT RNA HELICASE RHLE-RELATED"/>
    <property type="match status" value="1"/>
</dbReference>
<proteinExistence type="predicted"/>
<evidence type="ECO:0000256" key="4">
    <source>
        <dbReference type="ARBA" id="ARBA00022840"/>
    </source>
</evidence>
<dbReference type="WBParaSite" id="jg15509">
    <property type="protein sequence ID" value="jg15509"/>
    <property type="gene ID" value="jg15509"/>
</dbReference>
<dbReference type="InterPro" id="IPR011545">
    <property type="entry name" value="DEAD/DEAH_box_helicase_dom"/>
</dbReference>
<dbReference type="GO" id="GO:0003724">
    <property type="term" value="F:RNA helicase activity"/>
    <property type="evidence" value="ECO:0007669"/>
    <property type="project" value="TreeGrafter"/>
</dbReference>
<dbReference type="GO" id="GO:0005524">
    <property type="term" value="F:ATP binding"/>
    <property type="evidence" value="ECO:0007669"/>
    <property type="project" value="UniProtKB-KW"/>
</dbReference>
<dbReference type="PANTHER" id="PTHR47959:SF1">
    <property type="entry name" value="ATP-DEPENDENT RNA HELICASE DBPA"/>
    <property type="match status" value="1"/>
</dbReference>
<evidence type="ECO:0000259" key="5">
    <source>
        <dbReference type="PROSITE" id="PS51192"/>
    </source>
</evidence>
<accession>A0A915D4K2</accession>
<dbReference type="InterPro" id="IPR027417">
    <property type="entry name" value="P-loop_NTPase"/>
</dbReference>
<name>A0A915D4K2_9BILA</name>
<feature type="domain" description="Helicase ATP-binding" evidence="5">
    <location>
        <begin position="226"/>
        <end position="399"/>
    </location>
</feature>
<dbReference type="Gene3D" id="3.40.50.300">
    <property type="entry name" value="P-loop containing nucleotide triphosphate hydrolases"/>
    <property type="match status" value="2"/>
</dbReference>
<dbReference type="AlphaFoldDB" id="A0A915D4K2"/>
<sequence length="471" mass="53910">MLNSTNKLCYKCLLYQITAIYNRRNFCSLVEREFRKRAYNPKDQFGTLGRGRTPQVEQLQKEVDNKYMWTSGEDIYEKEAKKVESISRFNNDVFADATQITVPFAVNSAYVKKVQGKKQALEETEKKFGIDKTARLIIECSRPEFNHYEGQRYPKQNIPLVSEYWDKSKYRNEWFVVRRTQKEALSLQHSTPTSWDHFARDLDPQLLQNIRKCGFHVPTSVQKSVLEMFYATPHLFIAAETGSGKTLAYAAPILSKLVEDKKEGIQSKIIILTVSHLLTQQVHAEVTKFSAGLGLDVIEVDKDSQADDMVFDVLVGEPADVSQFLRSIAEPPKIGFIVFDEADMLLNDNYVKVMTDFLSLVPISSSEDEDQARAVFVAATCPDDLQTIAEGVVEADQLFYVRSEFLHKPLPNIEQMFIRIKEMDKVAKLKEILDEDSETSKRKTMVFCKDRRTAIFVHKTLSAAGLPPTFY</sequence>
<evidence type="ECO:0000256" key="3">
    <source>
        <dbReference type="ARBA" id="ARBA00022806"/>
    </source>
</evidence>
<evidence type="ECO:0000313" key="7">
    <source>
        <dbReference type="WBParaSite" id="jg15509"/>
    </source>
</evidence>
<protein>
    <submittedName>
        <fullName evidence="7">ATP-dependent RNA helicase</fullName>
    </submittedName>
</protein>
<dbReference type="InterPro" id="IPR014001">
    <property type="entry name" value="Helicase_ATP-bd"/>
</dbReference>
<dbReference type="GO" id="GO:0005829">
    <property type="term" value="C:cytosol"/>
    <property type="evidence" value="ECO:0007669"/>
    <property type="project" value="TreeGrafter"/>
</dbReference>
<dbReference type="Pfam" id="PF00270">
    <property type="entry name" value="DEAD"/>
    <property type="match status" value="1"/>
</dbReference>
<organism evidence="6 7">
    <name type="scientific">Ditylenchus dipsaci</name>
    <dbReference type="NCBI Taxonomy" id="166011"/>
    <lineage>
        <taxon>Eukaryota</taxon>
        <taxon>Metazoa</taxon>
        <taxon>Ecdysozoa</taxon>
        <taxon>Nematoda</taxon>
        <taxon>Chromadorea</taxon>
        <taxon>Rhabditida</taxon>
        <taxon>Tylenchina</taxon>
        <taxon>Tylenchomorpha</taxon>
        <taxon>Sphaerularioidea</taxon>
        <taxon>Anguinidae</taxon>
        <taxon>Anguininae</taxon>
        <taxon>Ditylenchus</taxon>
    </lineage>
</organism>
<dbReference type="GO" id="GO:0016787">
    <property type="term" value="F:hydrolase activity"/>
    <property type="evidence" value="ECO:0007669"/>
    <property type="project" value="UniProtKB-KW"/>
</dbReference>
<dbReference type="Proteomes" id="UP000887574">
    <property type="component" value="Unplaced"/>
</dbReference>
<keyword evidence="6" id="KW-1185">Reference proteome</keyword>
<dbReference type="PROSITE" id="PS51192">
    <property type="entry name" value="HELICASE_ATP_BIND_1"/>
    <property type="match status" value="1"/>
</dbReference>
<keyword evidence="2" id="KW-0378">Hydrolase</keyword>
<evidence type="ECO:0000256" key="2">
    <source>
        <dbReference type="ARBA" id="ARBA00022801"/>
    </source>
</evidence>
<keyword evidence="1" id="KW-0547">Nucleotide-binding</keyword>
<dbReference type="SMART" id="SM00487">
    <property type="entry name" value="DEXDc"/>
    <property type="match status" value="1"/>
</dbReference>
<dbReference type="GO" id="GO:0003676">
    <property type="term" value="F:nucleic acid binding"/>
    <property type="evidence" value="ECO:0007669"/>
    <property type="project" value="InterPro"/>
</dbReference>
<dbReference type="SUPFAM" id="SSF52540">
    <property type="entry name" value="P-loop containing nucleoside triphosphate hydrolases"/>
    <property type="match status" value="2"/>
</dbReference>
<keyword evidence="4" id="KW-0067">ATP-binding</keyword>
<reference evidence="7" key="1">
    <citation type="submission" date="2022-11" db="UniProtKB">
        <authorList>
            <consortium name="WormBaseParasite"/>
        </authorList>
    </citation>
    <scope>IDENTIFICATION</scope>
</reference>
<evidence type="ECO:0000256" key="1">
    <source>
        <dbReference type="ARBA" id="ARBA00022741"/>
    </source>
</evidence>
<dbReference type="InterPro" id="IPR050079">
    <property type="entry name" value="DEAD_box_RNA_helicase"/>
</dbReference>